<dbReference type="InterPro" id="IPR023299">
    <property type="entry name" value="ATPase_P-typ_cyto_dom_N"/>
</dbReference>
<keyword evidence="6" id="KW-0460">Magnesium</keyword>
<evidence type="ECO:0000256" key="2">
    <source>
        <dbReference type="ARBA" id="ARBA00022553"/>
    </source>
</evidence>
<dbReference type="Proteomes" id="UP000266721">
    <property type="component" value="Unassembled WGS sequence"/>
</dbReference>
<evidence type="ECO:0000256" key="7">
    <source>
        <dbReference type="ARBA" id="ARBA00022967"/>
    </source>
</evidence>
<evidence type="ECO:0000256" key="3">
    <source>
        <dbReference type="ARBA" id="ARBA00022723"/>
    </source>
</evidence>
<keyword evidence="7" id="KW-1278">Translocase</keyword>
<organism evidence="8 9">
    <name type="scientific">Mytilus galloprovincialis</name>
    <name type="common">Mediterranean mussel</name>
    <dbReference type="NCBI Taxonomy" id="29158"/>
    <lineage>
        <taxon>Eukaryota</taxon>
        <taxon>Metazoa</taxon>
        <taxon>Spiralia</taxon>
        <taxon>Lophotrochozoa</taxon>
        <taxon>Mollusca</taxon>
        <taxon>Bivalvia</taxon>
        <taxon>Autobranchia</taxon>
        <taxon>Pteriomorphia</taxon>
        <taxon>Mytilida</taxon>
        <taxon>Mytiloidea</taxon>
        <taxon>Mytilidae</taxon>
        <taxon>Mytilinae</taxon>
        <taxon>Mytilus</taxon>
    </lineage>
</organism>
<dbReference type="AlphaFoldDB" id="A0A3L5TTD2"/>
<keyword evidence="3" id="KW-0479">Metal-binding</keyword>
<comment type="caution">
    <text evidence="8">The sequence shown here is derived from an EMBL/GenBank/DDBJ whole genome shotgun (WGS) entry which is preliminary data.</text>
</comment>
<dbReference type="PANTHER" id="PTHR45630">
    <property type="entry name" value="CATION-TRANSPORTING ATPASE-RELATED"/>
    <property type="match status" value="1"/>
</dbReference>
<dbReference type="GO" id="GO:0046872">
    <property type="term" value="F:metal ion binding"/>
    <property type="evidence" value="ECO:0007669"/>
    <property type="project" value="UniProtKB-KW"/>
</dbReference>
<dbReference type="Pfam" id="PF13246">
    <property type="entry name" value="Cation_ATPase"/>
    <property type="match status" value="1"/>
</dbReference>
<accession>A0A3L5TTD2</accession>
<keyword evidence="4" id="KW-0547">Nucleotide-binding</keyword>
<dbReference type="SUPFAM" id="SSF81660">
    <property type="entry name" value="Metal cation-transporting ATPase, ATP-binding domain N"/>
    <property type="match status" value="1"/>
</dbReference>
<keyword evidence="2" id="KW-0597">Phosphoprotein</keyword>
<dbReference type="GO" id="GO:0006874">
    <property type="term" value="P:intracellular calcium ion homeostasis"/>
    <property type="evidence" value="ECO:0007669"/>
    <property type="project" value="TreeGrafter"/>
</dbReference>
<name>A0A3L5TTD2_MYTGA</name>
<reference evidence="8 9" key="1">
    <citation type="journal article" date="2016" name="PLoS ONE">
        <title>A First Insight into the Genome of the Filter-Feeder Mussel Mytilus galloprovincialis.</title>
        <authorList>
            <person name="Murgarella M."/>
            <person name="Puiu D."/>
            <person name="Novoa B."/>
            <person name="Figueras A."/>
            <person name="Posada D."/>
            <person name="Canchaya C."/>
        </authorList>
    </citation>
    <scope>NUCLEOTIDE SEQUENCE [LARGE SCALE GENOMIC DNA]</scope>
    <source>
        <tissue evidence="8">Muscle</tissue>
    </source>
</reference>
<keyword evidence="5" id="KW-0067">ATP-binding</keyword>
<gene>
    <name evidence="8" type="ORF">AM593_10564</name>
</gene>
<feature type="non-terminal residue" evidence="8">
    <location>
        <position position="1"/>
    </location>
</feature>
<comment type="subcellular location">
    <subcellularLocation>
        <location evidence="1">Membrane</location>
        <topology evidence="1">Multi-pass membrane protein</topology>
    </subcellularLocation>
</comment>
<evidence type="ECO:0000256" key="5">
    <source>
        <dbReference type="ARBA" id="ARBA00022840"/>
    </source>
</evidence>
<proteinExistence type="predicted"/>
<dbReference type="GO" id="GO:0016020">
    <property type="term" value="C:membrane"/>
    <property type="evidence" value="ECO:0007669"/>
    <property type="project" value="UniProtKB-SubCell"/>
</dbReference>
<dbReference type="EMBL" id="KV586842">
    <property type="protein sequence ID" value="OPL32787.1"/>
    <property type="molecule type" value="Genomic_DNA"/>
</dbReference>
<dbReference type="GO" id="GO:0015203">
    <property type="term" value="F:polyamine transmembrane transporter activity"/>
    <property type="evidence" value="ECO:0007669"/>
    <property type="project" value="TreeGrafter"/>
</dbReference>
<keyword evidence="9" id="KW-1185">Reference proteome</keyword>
<protein>
    <submittedName>
        <fullName evidence="8">Putative 13a3-like cation-transporting atpase</fullName>
    </submittedName>
</protein>
<dbReference type="InterPro" id="IPR006544">
    <property type="entry name" value="P-type_TPase_V"/>
</dbReference>
<dbReference type="GO" id="GO:0019829">
    <property type="term" value="F:ATPase-coupled monoatomic cation transmembrane transporter activity"/>
    <property type="evidence" value="ECO:0007669"/>
    <property type="project" value="TreeGrafter"/>
</dbReference>
<dbReference type="GO" id="GO:0140358">
    <property type="term" value="F:P-type transmembrane transporter activity"/>
    <property type="evidence" value="ECO:0007669"/>
    <property type="project" value="InterPro"/>
</dbReference>
<evidence type="ECO:0000313" key="9">
    <source>
        <dbReference type="Proteomes" id="UP000266721"/>
    </source>
</evidence>
<evidence type="ECO:0000256" key="1">
    <source>
        <dbReference type="ARBA" id="ARBA00004141"/>
    </source>
</evidence>
<evidence type="ECO:0000313" key="8">
    <source>
        <dbReference type="EMBL" id="OPL32787.1"/>
    </source>
</evidence>
<dbReference type="Gene3D" id="3.40.1110.10">
    <property type="entry name" value="Calcium-transporting ATPase, cytoplasmic domain N"/>
    <property type="match status" value="1"/>
</dbReference>
<evidence type="ECO:0000256" key="4">
    <source>
        <dbReference type="ARBA" id="ARBA00022741"/>
    </source>
</evidence>
<dbReference type="PANTHER" id="PTHR45630:SF8">
    <property type="entry name" value="CATION-TRANSPORTING ATPASE"/>
    <property type="match status" value="1"/>
</dbReference>
<dbReference type="GO" id="GO:0005524">
    <property type="term" value="F:ATP binding"/>
    <property type="evidence" value="ECO:0007669"/>
    <property type="project" value="UniProtKB-KW"/>
</dbReference>
<sequence>MSVITRKIDDDHMVLYCKGAPEKVTSLCDPETVPDNFHEILHQYSVQGYRIIALAYRQLDPKLSWHQAQRISRAAHIGN</sequence>
<evidence type="ECO:0000256" key="6">
    <source>
        <dbReference type="ARBA" id="ARBA00022842"/>
    </source>
</evidence>